<sequence>MRALVFERFDSKSACGLESLTNQQSLGVKFREAFGQRFPAKARAIEHIDRDQQQTERHKRLQRPDPPRPPLIPAGSVEYADDAEPRSPYEYGGE</sequence>
<gene>
    <name evidence="2" type="ORF">PSS4_v1_260023</name>
    <name evidence="3" type="ORF">RUN1985_v1_90041</name>
</gene>
<dbReference type="AlphaFoldDB" id="A0A0S4U592"/>
<accession>A0A0S4U592</accession>
<feature type="region of interest" description="Disordered" evidence="1">
    <location>
        <begin position="44"/>
        <end position="94"/>
    </location>
</feature>
<reference evidence="2" key="1">
    <citation type="submission" date="2015-10" db="EMBL/GenBank/DDBJ databases">
        <authorList>
            <person name="Gilbert D.G."/>
        </authorList>
    </citation>
    <scope>NUCLEOTIDE SEQUENCE</scope>
    <source>
        <strain evidence="2">Phyl III-seqv23</strain>
    </source>
</reference>
<proteinExistence type="predicted"/>
<evidence type="ECO:0000256" key="1">
    <source>
        <dbReference type="SAM" id="MobiDB-lite"/>
    </source>
</evidence>
<name>A0A0S4U592_RALSL</name>
<dbReference type="EMBL" id="LN899821">
    <property type="protein sequence ID" value="CUV17151.1"/>
    <property type="molecule type" value="Genomic_DNA"/>
</dbReference>
<dbReference type="EMBL" id="LN899824">
    <property type="protein sequence ID" value="CUV27656.1"/>
    <property type="molecule type" value="Genomic_DNA"/>
</dbReference>
<feature type="compositionally biased region" description="Basic and acidic residues" evidence="1">
    <location>
        <begin position="44"/>
        <end position="66"/>
    </location>
</feature>
<evidence type="ECO:0000313" key="2">
    <source>
        <dbReference type="EMBL" id="CUV17151.1"/>
    </source>
</evidence>
<protein>
    <submittedName>
        <fullName evidence="2">Uncharacterized protein</fullName>
    </submittedName>
</protein>
<organism evidence="2">
    <name type="scientific">Ralstonia solanacearum</name>
    <name type="common">Pseudomonas solanacearum</name>
    <dbReference type="NCBI Taxonomy" id="305"/>
    <lineage>
        <taxon>Bacteria</taxon>
        <taxon>Pseudomonadati</taxon>
        <taxon>Pseudomonadota</taxon>
        <taxon>Betaproteobacteria</taxon>
        <taxon>Burkholderiales</taxon>
        <taxon>Burkholderiaceae</taxon>
        <taxon>Ralstonia</taxon>
        <taxon>Ralstonia solanacearum species complex</taxon>
    </lineage>
</organism>
<evidence type="ECO:0000313" key="3">
    <source>
        <dbReference type="EMBL" id="CUV27656.1"/>
    </source>
</evidence>